<dbReference type="SUPFAM" id="SSF50370">
    <property type="entry name" value="Ricin B-like lectins"/>
    <property type="match status" value="1"/>
</dbReference>
<reference evidence="4 5" key="1">
    <citation type="submission" date="2014-02" db="EMBL/GenBank/DDBJ databases">
        <title>Single nucleus genome sequencing reveals high similarity among nuclei of an endomycorrhizal fungus.</title>
        <authorList>
            <person name="Lin K."/>
            <person name="Geurts R."/>
            <person name="Zhang Z."/>
            <person name="Limpens E."/>
            <person name="Saunders D.G."/>
            <person name="Mu D."/>
            <person name="Pang E."/>
            <person name="Cao H."/>
            <person name="Cha H."/>
            <person name="Lin T."/>
            <person name="Zhou Q."/>
            <person name="Shang Y."/>
            <person name="Li Y."/>
            <person name="Ivanov S."/>
            <person name="Sharma T."/>
            <person name="Velzen R.V."/>
            <person name="Ruijter N.D."/>
            <person name="Aanen D.K."/>
            <person name="Win J."/>
            <person name="Kamoun S."/>
            <person name="Bisseling T."/>
            <person name="Huang S."/>
        </authorList>
    </citation>
    <scope>NUCLEOTIDE SEQUENCE [LARGE SCALE GENOMIC DNA]</scope>
    <source>
        <strain evidence="5">DAOM197198w</strain>
    </source>
</reference>
<keyword evidence="2" id="KW-0472">Membrane</keyword>
<protein>
    <recommendedName>
        <fullName evidence="3">Ricin B lectin domain-containing protein</fullName>
    </recommendedName>
</protein>
<accession>A0A015IPI0</accession>
<dbReference type="HOGENOM" id="CLU_046460_0_0_1"/>
<dbReference type="Gene3D" id="2.170.15.10">
    <property type="entry name" value="Proaerolysin, chain A, domain 3"/>
    <property type="match status" value="1"/>
</dbReference>
<organism evidence="4 5">
    <name type="scientific">Rhizophagus irregularis (strain DAOM 197198w)</name>
    <name type="common">Glomus intraradices</name>
    <dbReference type="NCBI Taxonomy" id="1432141"/>
    <lineage>
        <taxon>Eukaryota</taxon>
        <taxon>Fungi</taxon>
        <taxon>Fungi incertae sedis</taxon>
        <taxon>Mucoromycota</taxon>
        <taxon>Glomeromycotina</taxon>
        <taxon>Glomeromycetes</taxon>
        <taxon>Glomerales</taxon>
        <taxon>Glomeraceae</taxon>
        <taxon>Rhizophagus</taxon>
    </lineage>
</organism>
<gene>
    <name evidence="4" type="ORF">RirG_219070</name>
</gene>
<feature type="region of interest" description="Disordered" evidence="1">
    <location>
        <begin position="404"/>
        <end position="442"/>
    </location>
</feature>
<keyword evidence="2" id="KW-0812">Transmembrane</keyword>
<keyword evidence="2" id="KW-1133">Transmembrane helix</keyword>
<dbReference type="InterPro" id="IPR000772">
    <property type="entry name" value="Ricin_B_lectin"/>
</dbReference>
<dbReference type="Gene3D" id="2.80.10.50">
    <property type="match status" value="1"/>
</dbReference>
<feature type="transmembrane region" description="Helical" evidence="2">
    <location>
        <begin position="12"/>
        <end position="29"/>
    </location>
</feature>
<dbReference type="OrthoDB" id="2327619at2759"/>
<feature type="domain" description="Ricin B lectin" evidence="3">
    <location>
        <begin position="78"/>
        <end position="152"/>
    </location>
</feature>
<keyword evidence="5" id="KW-1185">Reference proteome</keyword>
<sequence>MKVIYKNNSLHYLGFFFFFIISTYCSLIPNDWVITHDPKDFDLIEGITYNIVHSISKKYLVSVGDHVQVGASDDSNSYQHWSLRKAEGKNYDVYNIINIGTGTNLDNDGKGVYASSLDHDSITNPYQHWIFIKIKDNTYNIVNTINEHGNIDSNGKIVYIGKSSKNNRYQQWLFEPINYKLITKVKDFVLDFENDKLQRKFVNLLSSNDTIKNPTNATIEQAFEKDATKSNSYTLEIRKSESLKVSGYISMSFEISLDIFDIFDILPVKAGVSVGTGIKGEIKETTEETYKETVTDTVSYRIKHKATVPPYTSVQVIAIANKVNYMVPFHAKIQITCKADRLNTDGKAIQMIDVDANAIRYYAQRENPGVEIMNENFFYIITNGTLKIDGYGYNSYTYAKNLPQDTLPPKPESTPKVPDSTPKVPESTPKVPESTPKTSESSPKNLVMFHQIILTLLQIMIMLQYTYQ</sequence>
<evidence type="ECO:0000256" key="1">
    <source>
        <dbReference type="SAM" id="MobiDB-lite"/>
    </source>
</evidence>
<evidence type="ECO:0000313" key="4">
    <source>
        <dbReference type="EMBL" id="EXX56125.1"/>
    </source>
</evidence>
<dbReference type="Proteomes" id="UP000022910">
    <property type="component" value="Unassembled WGS sequence"/>
</dbReference>
<dbReference type="EMBL" id="JEMT01027828">
    <property type="protein sequence ID" value="EXX56125.1"/>
    <property type="molecule type" value="Genomic_DNA"/>
</dbReference>
<dbReference type="AlphaFoldDB" id="A0A015IPI0"/>
<dbReference type="Pfam" id="PF14200">
    <property type="entry name" value="RicinB_lectin_2"/>
    <property type="match status" value="1"/>
</dbReference>
<evidence type="ECO:0000256" key="2">
    <source>
        <dbReference type="SAM" id="Phobius"/>
    </source>
</evidence>
<name>A0A015IPI0_RHIIW</name>
<evidence type="ECO:0000259" key="3">
    <source>
        <dbReference type="Pfam" id="PF14200"/>
    </source>
</evidence>
<proteinExistence type="predicted"/>
<feature type="compositionally biased region" description="Low complexity" evidence="1">
    <location>
        <begin position="432"/>
        <end position="442"/>
    </location>
</feature>
<comment type="caution">
    <text evidence="4">The sequence shown here is derived from an EMBL/GenBank/DDBJ whole genome shotgun (WGS) entry which is preliminary data.</text>
</comment>
<dbReference type="SUPFAM" id="SSF56973">
    <property type="entry name" value="Aerolisin/ETX pore-forming domain"/>
    <property type="match status" value="1"/>
</dbReference>
<dbReference type="InterPro" id="IPR035992">
    <property type="entry name" value="Ricin_B-like_lectins"/>
</dbReference>
<evidence type="ECO:0000313" key="5">
    <source>
        <dbReference type="Proteomes" id="UP000022910"/>
    </source>
</evidence>